<dbReference type="AlphaFoldDB" id="A0A1C4WXT3"/>
<reference evidence="2" key="1">
    <citation type="submission" date="2016-06" db="EMBL/GenBank/DDBJ databases">
        <authorList>
            <person name="Varghese N."/>
            <person name="Submissions Spin"/>
        </authorList>
    </citation>
    <scope>NUCLEOTIDE SEQUENCE [LARGE SCALE GENOMIC DNA]</scope>
    <source>
        <strain evidence="2">DSM 43168</strain>
    </source>
</reference>
<name>A0A1C4WXT3_9ACTN</name>
<organism evidence="1 2">
    <name type="scientific">Micromonospora carbonacea</name>
    <dbReference type="NCBI Taxonomy" id="47853"/>
    <lineage>
        <taxon>Bacteria</taxon>
        <taxon>Bacillati</taxon>
        <taxon>Actinomycetota</taxon>
        <taxon>Actinomycetes</taxon>
        <taxon>Micromonosporales</taxon>
        <taxon>Micromonosporaceae</taxon>
        <taxon>Micromonospora</taxon>
    </lineage>
</organism>
<dbReference type="RefSeq" id="WP_074474165.1">
    <property type="nucleotide sequence ID" value="NZ_FMCT01000004.1"/>
</dbReference>
<accession>A0A1C4WXT3</accession>
<dbReference type="EMBL" id="FMCT01000004">
    <property type="protein sequence ID" value="SCF01000.1"/>
    <property type="molecule type" value="Genomic_DNA"/>
</dbReference>
<keyword evidence="2" id="KW-1185">Reference proteome</keyword>
<evidence type="ECO:0000313" key="1">
    <source>
        <dbReference type="EMBL" id="SCF01000.1"/>
    </source>
</evidence>
<proteinExistence type="predicted"/>
<gene>
    <name evidence="1" type="ORF">GA0070563_104102</name>
</gene>
<evidence type="ECO:0000313" key="2">
    <source>
        <dbReference type="Proteomes" id="UP000183585"/>
    </source>
</evidence>
<dbReference type="Proteomes" id="UP000183585">
    <property type="component" value="Unassembled WGS sequence"/>
</dbReference>
<sequence length="144" mass="15388">MDDNQLRAVAATRPGYATYPDTRPGSPSWWRRDIPGAPARQDTPPPVVLAGPALEEAHAAATTALRPFTVEPYGDLHCVSAGRAAGIAVAAAAPGLIAEGRRRAAAELAARRAERIRQALDKARAGRDRPGLWRRAARWLGLAR</sequence>
<protein>
    <submittedName>
        <fullName evidence="1">Uncharacterized protein</fullName>
    </submittedName>
</protein>